<dbReference type="InterPro" id="IPR054722">
    <property type="entry name" value="PolX-like_BBD"/>
</dbReference>
<reference evidence="6" key="3">
    <citation type="submission" date="2018-08" db="UniProtKB">
        <authorList>
            <consortium name="EnsemblPlants"/>
        </authorList>
    </citation>
    <scope>IDENTIFICATION</scope>
    <source>
        <strain evidence="6">cv. Bd21</strain>
    </source>
</reference>
<comment type="function">
    <text evidence="2">Binds amino acids.</text>
</comment>
<feature type="compositionally biased region" description="Polar residues" evidence="3">
    <location>
        <begin position="227"/>
        <end position="240"/>
    </location>
</feature>
<protein>
    <recommendedName>
        <fullName evidence="2">ACT domain-containing protein ACR</fullName>
    </recommendedName>
    <alternativeName>
        <fullName evidence="2">Protein ACT DOMAIN REPEATS</fullName>
    </alternativeName>
</protein>
<dbReference type="EMBL" id="CM000883">
    <property type="protein sequence ID" value="KQJ87245.1"/>
    <property type="molecule type" value="Genomic_DNA"/>
</dbReference>
<proteinExistence type="predicted"/>
<accession>A0A0Q3L3R0</accession>
<evidence type="ECO:0000313" key="6">
    <source>
        <dbReference type="EnsemblPlants" id="KQJ87245"/>
    </source>
</evidence>
<evidence type="ECO:0000313" key="7">
    <source>
        <dbReference type="Proteomes" id="UP000008810"/>
    </source>
</evidence>
<organism evidence="5">
    <name type="scientific">Brachypodium distachyon</name>
    <name type="common">Purple false brome</name>
    <name type="synonym">Trachynia distachya</name>
    <dbReference type="NCBI Taxonomy" id="15368"/>
    <lineage>
        <taxon>Eukaryota</taxon>
        <taxon>Viridiplantae</taxon>
        <taxon>Streptophyta</taxon>
        <taxon>Embryophyta</taxon>
        <taxon>Tracheophyta</taxon>
        <taxon>Spermatophyta</taxon>
        <taxon>Magnoliopsida</taxon>
        <taxon>Liliopsida</taxon>
        <taxon>Poales</taxon>
        <taxon>Poaceae</taxon>
        <taxon>BOP clade</taxon>
        <taxon>Pooideae</taxon>
        <taxon>Stipodae</taxon>
        <taxon>Brachypodieae</taxon>
        <taxon>Brachypodium</taxon>
    </lineage>
</organism>
<dbReference type="OrthoDB" id="779929at2759"/>
<keyword evidence="1 2" id="KW-0677">Repeat</keyword>
<evidence type="ECO:0000256" key="2">
    <source>
        <dbReference type="RuleBase" id="RU369043"/>
    </source>
</evidence>
<gene>
    <name evidence="6" type="primary">LOC100845516</name>
    <name evidence="5" type="ORF">BRADI_4g09976v3</name>
</gene>
<dbReference type="EnsemblPlants" id="KQJ87245">
    <property type="protein sequence ID" value="KQJ87245"/>
    <property type="gene ID" value="BRADI_4g09976v3"/>
</dbReference>
<dbReference type="InterPro" id="IPR040217">
    <property type="entry name" value="ACR1-12"/>
</dbReference>
<keyword evidence="7" id="KW-1185">Reference proteome</keyword>
<reference evidence="5" key="2">
    <citation type="submission" date="2017-06" db="EMBL/GenBank/DDBJ databases">
        <title>WGS assembly of Brachypodium distachyon.</title>
        <authorList>
            <consortium name="The International Brachypodium Initiative"/>
            <person name="Lucas S."/>
            <person name="Harmon-Smith M."/>
            <person name="Lail K."/>
            <person name="Tice H."/>
            <person name="Grimwood J."/>
            <person name="Bruce D."/>
            <person name="Barry K."/>
            <person name="Shu S."/>
            <person name="Lindquist E."/>
            <person name="Wang M."/>
            <person name="Pitluck S."/>
            <person name="Vogel J.P."/>
            <person name="Garvin D.F."/>
            <person name="Mockler T.C."/>
            <person name="Schmutz J."/>
            <person name="Rokhsar D."/>
            <person name="Bevan M.W."/>
        </authorList>
    </citation>
    <scope>NUCLEOTIDE SEQUENCE</scope>
    <source>
        <strain evidence="5">Bd21</strain>
    </source>
</reference>
<feature type="domain" description="Retrovirus-related Pol polyprotein from transposon TNT 1-94-like beta-barrel" evidence="4">
    <location>
        <begin position="395"/>
        <end position="468"/>
    </location>
</feature>
<dbReference type="ExpressionAtlas" id="A0A0Q3L3R0">
    <property type="expression patterns" value="baseline"/>
</dbReference>
<evidence type="ECO:0000313" key="5">
    <source>
        <dbReference type="EMBL" id="KQJ87245.1"/>
    </source>
</evidence>
<feature type="region of interest" description="Disordered" evidence="3">
    <location>
        <begin position="211"/>
        <end position="240"/>
    </location>
</feature>
<dbReference type="PANTHER" id="PTHR31096">
    <property type="entry name" value="ACT DOMAIN-CONTAINING PROTEIN ACR4-RELATED"/>
    <property type="match status" value="1"/>
</dbReference>
<dbReference type="Pfam" id="PF22936">
    <property type="entry name" value="Pol_BBD"/>
    <property type="match status" value="1"/>
</dbReference>
<dbReference type="Proteomes" id="UP000008810">
    <property type="component" value="Chromosome 4"/>
</dbReference>
<evidence type="ECO:0000256" key="3">
    <source>
        <dbReference type="SAM" id="MobiDB-lite"/>
    </source>
</evidence>
<reference evidence="5 6" key="1">
    <citation type="journal article" date="2010" name="Nature">
        <title>Genome sequencing and analysis of the model grass Brachypodium distachyon.</title>
        <authorList>
            <consortium name="International Brachypodium Initiative"/>
        </authorList>
    </citation>
    <scope>NUCLEOTIDE SEQUENCE [LARGE SCALE GENOMIC DNA]</scope>
    <source>
        <strain evidence="5">Bd21</strain>
        <strain evidence="6">cv. Bd21</strain>
    </source>
</reference>
<name>A0A0Q3L3R0_BRADI</name>
<dbReference type="AlphaFoldDB" id="A0A0Q3L3R0"/>
<dbReference type="PANTHER" id="PTHR31096:SF15">
    <property type="entry name" value="ACT DOMAIN-CONTAINING PROTEIN ACR"/>
    <property type="match status" value="1"/>
</dbReference>
<dbReference type="STRING" id="15368.A0A0Q3L3R0"/>
<evidence type="ECO:0000259" key="4">
    <source>
        <dbReference type="Pfam" id="PF22936"/>
    </source>
</evidence>
<evidence type="ECO:0000256" key="1">
    <source>
        <dbReference type="ARBA" id="ARBA00022737"/>
    </source>
</evidence>
<sequence length="506" mass="56740">MTTSLTDYHDAELNRLRVVIDNDASDRATVIRVEILSRLWVLTCAINEHGLLIHDSDLHYHSRLWHGAISVTDDDGNKIADERTITDIRTGFWELDPWLQAIEDMERQHLTRMNALWHDDFLASLGWNIKDTWDTWDSFDLGEAMVKQKLRADLENQTPRSKCYNIDLDVSKAEEVLLHRRILAECADADKHPVVHARFFGYFDSQEDKLPAVGSSRTEKGNPGASVASNSRGSTKDTQFSFSPSGMSGIDLMVGSGSVHVPKHYSVHHPVVQMVLFATVLSDDFDHKYFMMPKAALNIKKKLPWFYIVYGDGSVVAKAHVSKFRTGVVCFSKHPNANEVFLGYTSATYRLDERTSTLLNSSHFSEERHGSKMYALVMPRSSMSCDVGTVALCLWLDSGASSHMVGDSTILINLRDLSTGRVIITADGSRLAVAKVGDIQTPDIRIQDVFYVPGLQMNLVSVRQLAKSKVVTTFYENHAKLCLEGEQIGGAVVDDTVSLYKLRYLH</sequence>
<dbReference type="Gramene" id="KQJ87245">
    <property type="protein sequence ID" value="KQJ87245"/>
    <property type="gene ID" value="BRADI_4g09976v3"/>
</dbReference>
<dbReference type="GO" id="GO:0016597">
    <property type="term" value="F:amino acid binding"/>
    <property type="evidence" value="ECO:0007669"/>
    <property type="project" value="UniProtKB-UniRule"/>
</dbReference>